<protein>
    <submittedName>
        <fullName evidence="2">Hydantoin racemase</fullName>
    </submittedName>
</protein>
<dbReference type="Proteomes" id="UP000323521">
    <property type="component" value="Chromosome"/>
</dbReference>
<dbReference type="PANTHER" id="PTHR28047">
    <property type="entry name" value="PROTEIN DCG1"/>
    <property type="match status" value="1"/>
</dbReference>
<sequence length="258" mass="29520">MKKKKILFINPVGHETWDADVKNYLTAYKEDATEVDVVSLKKGPHHLEYHYYEALIAGELLHTIKEAEKKGYDGAVIGCFYDPFLREAREICTRMVVTAPAESSLQLAALYGDTFSIMVGRKKWIPAMHRNVRLYGYGEKLASFRSLDMGVLDFHQNESYTENLLITEGRKAITEDRAEVLILGCTVQFGFYRELQKVLGVPVIDAVLAPFKHAEYLVALREGLGWITSKVGGFETPPLREIKEWKLEDQYRVPDLWE</sequence>
<dbReference type="InterPro" id="IPR053714">
    <property type="entry name" value="Iso_Racemase_Enz_sf"/>
</dbReference>
<name>A0A3G1KRE8_FORW1</name>
<accession>A0A3G1KRE8</accession>
<dbReference type="OrthoDB" id="9791723at2"/>
<dbReference type="InterPro" id="IPR052186">
    <property type="entry name" value="Hydantoin_racemase-like"/>
</dbReference>
<dbReference type="Pfam" id="PF01177">
    <property type="entry name" value="Asp_Glu_race"/>
    <property type="match status" value="1"/>
</dbReference>
<dbReference type="AlphaFoldDB" id="A0A3G1KRE8"/>
<dbReference type="KEGG" id="fwa:DCMF_09715"/>
<proteinExistence type="inferred from homology"/>
<organism evidence="2 3">
    <name type="scientific">Formimonas warabiya</name>
    <dbReference type="NCBI Taxonomy" id="1761012"/>
    <lineage>
        <taxon>Bacteria</taxon>
        <taxon>Bacillati</taxon>
        <taxon>Bacillota</taxon>
        <taxon>Clostridia</taxon>
        <taxon>Eubacteriales</taxon>
        <taxon>Peptococcaceae</taxon>
        <taxon>Candidatus Formimonas</taxon>
    </lineage>
</organism>
<reference evidence="2 3" key="1">
    <citation type="submission" date="2016-10" db="EMBL/GenBank/DDBJ databases">
        <title>Complete Genome Sequence of Peptococcaceae strain DCMF.</title>
        <authorList>
            <person name="Edwards R.J."/>
            <person name="Holland S.I."/>
            <person name="Deshpande N.P."/>
            <person name="Wong Y.K."/>
            <person name="Ertan H."/>
            <person name="Manefield M."/>
            <person name="Russell T.L."/>
            <person name="Lee M.J."/>
        </authorList>
    </citation>
    <scope>NUCLEOTIDE SEQUENCE [LARGE SCALE GENOMIC DNA]</scope>
    <source>
        <strain evidence="2 3">DCMF</strain>
    </source>
</reference>
<dbReference type="Gene3D" id="3.40.50.12500">
    <property type="match status" value="1"/>
</dbReference>
<dbReference type="RefSeq" id="WP_148134257.1">
    <property type="nucleotide sequence ID" value="NZ_CP017634.1"/>
</dbReference>
<dbReference type="GO" id="GO:0047661">
    <property type="term" value="F:amino-acid racemase activity"/>
    <property type="evidence" value="ECO:0007669"/>
    <property type="project" value="InterPro"/>
</dbReference>
<evidence type="ECO:0000313" key="2">
    <source>
        <dbReference type="EMBL" id="ATW25016.1"/>
    </source>
</evidence>
<evidence type="ECO:0000313" key="3">
    <source>
        <dbReference type="Proteomes" id="UP000323521"/>
    </source>
</evidence>
<gene>
    <name evidence="2" type="ORF">DCMF_09715</name>
</gene>
<comment type="similarity">
    <text evidence="1">Belongs to the HyuE racemase family.</text>
</comment>
<dbReference type="EMBL" id="CP017634">
    <property type="protein sequence ID" value="ATW25016.1"/>
    <property type="molecule type" value="Genomic_DNA"/>
</dbReference>
<evidence type="ECO:0000256" key="1">
    <source>
        <dbReference type="ARBA" id="ARBA00038414"/>
    </source>
</evidence>
<keyword evidence="3" id="KW-1185">Reference proteome</keyword>
<dbReference type="PANTHER" id="PTHR28047:SF5">
    <property type="entry name" value="PROTEIN DCG1"/>
    <property type="match status" value="1"/>
</dbReference>
<dbReference type="InterPro" id="IPR015942">
    <property type="entry name" value="Asp/Glu/hydantoin_racemase"/>
</dbReference>